<dbReference type="Proteomes" id="UP000826462">
    <property type="component" value="Chromosome 1"/>
</dbReference>
<evidence type="ECO:0000313" key="3">
    <source>
        <dbReference type="Proteomes" id="UP000826462"/>
    </source>
</evidence>
<name>A0ABX8UNV2_9BURK</name>
<gene>
    <name evidence="2" type="ORF">KZJ38_01175</name>
</gene>
<reference evidence="2 3" key="1">
    <citation type="submission" date="2021-07" db="EMBL/GenBank/DDBJ databases">
        <title>Paraburkholderia edwinii protects Aspergillus sp. from phenazines by acting as a toxin sponge.</title>
        <authorList>
            <person name="Dahlstrom K.M."/>
            <person name="Newman D.K."/>
        </authorList>
    </citation>
    <scope>NUCLEOTIDE SEQUENCE [LARGE SCALE GENOMIC DNA]</scope>
    <source>
        <strain evidence="2 3">Pe01</strain>
    </source>
</reference>
<keyword evidence="1" id="KW-0472">Membrane</keyword>
<protein>
    <submittedName>
        <fullName evidence="2">Uncharacterized protein</fullName>
    </submittedName>
</protein>
<dbReference type="EMBL" id="CP080095">
    <property type="protein sequence ID" value="QYD69042.1"/>
    <property type="molecule type" value="Genomic_DNA"/>
</dbReference>
<evidence type="ECO:0000256" key="1">
    <source>
        <dbReference type="SAM" id="Phobius"/>
    </source>
</evidence>
<dbReference type="RefSeq" id="WP_219798417.1">
    <property type="nucleotide sequence ID" value="NZ_CP080095.1"/>
</dbReference>
<sequence length="78" mass="8561">MSTLVFVLLTGLFVLSAAVILINLFGQESGIDYWNLDGEKKRSLPSPFDFLRVMPVLVVAIIVMAGCIVGIHSFTRYG</sequence>
<accession>A0ABX8UNV2</accession>
<keyword evidence="1" id="KW-0812">Transmembrane</keyword>
<organism evidence="2 3">
    <name type="scientific">Paraburkholderia edwinii</name>
    <dbReference type="NCBI Taxonomy" id="2861782"/>
    <lineage>
        <taxon>Bacteria</taxon>
        <taxon>Pseudomonadati</taxon>
        <taxon>Pseudomonadota</taxon>
        <taxon>Betaproteobacteria</taxon>
        <taxon>Burkholderiales</taxon>
        <taxon>Burkholderiaceae</taxon>
        <taxon>Paraburkholderia</taxon>
    </lineage>
</organism>
<proteinExistence type="predicted"/>
<keyword evidence="1" id="KW-1133">Transmembrane helix</keyword>
<evidence type="ECO:0000313" key="2">
    <source>
        <dbReference type="EMBL" id="QYD69042.1"/>
    </source>
</evidence>
<keyword evidence="3" id="KW-1185">Reference proteome</keyword>
<feature type="transmembrane region" description="Helical" evidence="1">
    <location>
        <begin position="50"/>
        <end position="71"/>
    </location>
</feature>